<dbReference type="Gene3D" id="1.10.1220.10">
    <property type="entry name" value="Met repressor-like"/>
    <property type="match status" value="1"/>
</dbReference>
<dbReference type="EMBL" id="VGLS01000464">
    <property type="protein sequence ID" value="MBM3225039.1"/>
    <property type="molecule type" value="Genomic_DNA"/>
</dbReference>
<comment type="caution">
    <text evidence="2">The sequence shown here is derived from an EMBL/GenBank/DDBJ whole genome shotgun (WGS) entry which is preliminary data.</text>
</comment>
<organism evidence="2 3">
    <name type="scientific">Tectimicrobiota bacterium</name>
    <dbReference type="NCBI Taxonomy" id="2528274"/>
    <lineage>
        <taxon>Bacteria</taxon>
        <taxon>Pseudomonadati</taxon>
        <taxon>Nitrospinota/Tectimicrobiota group</taxon>
        <taxon>Candidatus Tectimicrobiota</taxon>
    </lineage>
</organism>
<gene>
    <name evidence="2" type="ORF">FJZ47_14725</name>
</gene>
<dbReference type="InterPro" id="IPR013321">
    <property type="entry name" value="Arc_rbn_hlx_hlx"/>
</dbReference>
<proteinExistence type="predicted"/>
<dbReference type="AlphaFoldDB" id="A0A937W433"/>
<accession>A0A937W433</accession>
<dbReference type="InterPro" id="IPR002145">
    <property type="entry name" value="CopG"/>
</dbReference>
<protein>
    <submittedName>
        <fullName evidence="2">Ribbon-helix-helix protein, CopG family</fullName>
    </submittedName>
</protein>
<name>A0A937W433_UNCTE</name>
<dbReference type="Proteomes" id="UP000712673">
    <property type="component" value="Unassembled WGS sequence"/>
</dbReference>
<dbReference type="Pfam" id="PF01402">
    <property type="entry name" value="RHH_1"/>
    <property type="match status" value="1"/>
</dbReference>
<evidence type="ECO:0000313" key="3">
    <source>
        <dbReference type="Proteomes" id="UP000712673"/>
    </source>
</evidence>
<feature type="domain" description="Ribbon-helix-helix protein CopG" evidence="1">
    <location>
        <begin position="4"/>
        <end position="41"/>
    </location>
</feature>
<reference evidence="2" key="1">
    <citation type="submission" date="2019-03" db="EMBL/GenBank/DDBJ databases">
        <title>Lake Tanganyika Metagenome-Assembled Genomes (MAGs).</title>
        <authorList>
            <person name="Tran P."/>
        </authorList>
    </citation>
    <scope>NUCLEOTIDE SEQUENCE</scope>
    <source>
        <strain evidence="2">K_DeepCast_65m_m2_066</strain>
    </source>
</reference>
<evidence type="ECO:0000313" key="2">
    <source>
        <dbReference type="EMBL" id="MBM3225039.1"/>
    </source>
</evidence>
<sequence>MRTVQMTLDDTLVQEIDHVVKQLGTTRSAFTRQALRAALAQVRRQAREQQHREGYARLPVTLDEFSNWEDEHVWGEL</sequence>
<dbReference type="CDD" id="cd22231">
    <property type="entry name" value="RHH_NikR_HicB-like"/>
    <property type="match status" value="1"/>
</dbReference>
<dbReference type="GO" id="GO:0006355">
    <property type="term" value="P:regulation of DNA-templated transcription"/>
    <property type="evidence" value="ECO:0007669"/>
    <property type="project" value="InterPro"/>
</dbReference>
<evidence type="ECO:0000259" key="1">
    <source>
        <dbReference type="Pfam" id="PF01402"/>
    </source>
</evidence>